<comment type="similarity">
    <text evidence="1">Belongs to the AHA1 family.</text>
</comment>
<dbReference type="Pfam" id="PF08327">
    <property type="entry name" value="AHSA1"/>
    <property type="match status" value="1"/>
</dbReference>
<evidence type="ECO:0000313" key="3">
    <source>
        <dbReference type="EMBL" id="WCO66590.1"/>
    </source>
</evidence>
<evidence type="ECO:0000259" key="2">
    <source>
        <dbReference type="Pfam" id="PF08327"/>
    </source>
</evidence>
<dbReference type="AlphaFoldDB" id="A0AAE9Y4U9"/>
<name>A0AAE9Y4U9_9ACTN</name>
<sequence length="164" mass="16882">MDRDATHLPGPDDAAGGDVVRSVDLDCDADRAWALVATEDGLGRWLGDDVRLDPSVGGALGVRDDDGTVRVGRVLAAEEGRSLTFEWAPVGDSAARTTVTFTVEEPDQDGGGPGGTSRVTVVERPAGGARVAACLDAGAAWDQRLLGLELDVLAHGRLAVAPAL</sequence>
<proteinExistence type="inferred from homology"/>
<dbReference type="RefSeq" id="WP_272736113.1">
    <property type="nucleotide sequence ID" value="NZ_CP116942.1"/>
</dbReference>
<dbReference type="SUPFAM" id="SSF55961">
    <property type="entry name" value="Bet v1-like"/>
    <property type="match status" value="1"/>
</dbReference>
<dbReference type="Gene3D" id="3.30.530.20">
    <property type="match status" value="1"/>
</dbReference>
<dbReference type="CDD" id="cd07814">
    <property type="entry name" value="SRPBCC_CalC_Aha1-like"/>
    <property type="match status" value="1"/>
</dbReference>
<accession>A0AAE9Y4U9</accession>
<gene>
    <name evidence="3" type="ORF">PO878_19000</name>
</gene>
<feature type="domain" description="Activator of Hsp90 ATPase homologue 1/2-like C-terminal" evidence="2">
    <location>
        <begin position="27"/>
        <end position="108"/>
    </location>
</feature>
<dbReference type="InterPro" id="IPR023393">
    <property type="entry name" value="START-like_dom_sf"/>
</dbReference>
<dbReference type="EMBL" id="CP116942">
    <property type="protein sequence ID" value="WCO66590.1"/>
    <property type="molecule type" value="Genomic_DNA"/>
</dbReference>
<evidence type="ECO:0000313" key="4">
    <source>
        <dbReference type="Proteomes" id="UP001216390"/>
    </source>
</evidence>
<keyword evidence="4" id="KW-1185">Reference proteome</keyword>
<dbReference type="KEGG" id="ima:PO878_19000"/>
<dbReference type="InterPro" id="IPR013538">
    <property type="entry name" value="ASHA1/2-like_C"/>
</dbReference>
<evidence type="ECO:0000256" key="1">
    <source>
        <dbReference type="ARBA" id="ARBA00006817"/>
    </source>
</evidence>
<organism evidence="3 4">
    <name type="scientific">Iamia majanohamensis</name>
    <dbReference type="NCBI Taxonomy" id="467976"/>
    <lineage>
        <taxon>Bacteria</taxon>
        <taxon>Bacillati</taxon>
        <taxon>Actinomycetota</taxon>
        <taxon>Acidimicrobiia</taxon>
        <taxon>Acidimicrobiales</taxon>
        <taxon>Iamiaceae</taxon>
        <taxon>Iamia</taxon>
    </lineage>
</organism>
<dbReference type="Proteomes" id="UP001216390">
    <property type="component" value="Chromosome"/>
</dbReference>
<protein>
    <submittedName>
        <fullName evidence="3">SRPBCC domain-containing protein</fullName>
    </submittedName>
</protein>
<reference evidence="3" key="1">
    <citation type="submission" date="2023-01" db="EMBL/GenBank/DDBJ databases">
        <title>The diversity of Class Acidimicrobiia in South China Sea sediment environments and the proposal of Iamia marina sp. nov., a novel species of the genus Iamia.</title>
        <authorList>
            <person name="He Y."/>
            <person name="Tian X."/>
        </authorList>
    </citation>
    <scope>NUCLEOTIDE SEQUENCE</scope>
    <source>
        <strain evidence="3">DSM 19957</strain>
    </source>
</reference>